<evidence type="ECO:0000259" key="2">
    <source>
        <dbReference type="Pfam" id="PF21047"/>
    </source>
</evidence>
<keyword evidence="1" id="KW-0677">Repeat</keyword>
<dbReference type="Pfam" id="PF21047">
    <property type="entry name" value="HEAT_Maestro"/>
    <property type="match status" value="1"/>
</dbReference>
<name>A0A7C9AP08_OPUST</name>
<organism evidence="4">
    <name type="scientific">Opuntia streptacantha</name>
    <name type="common">Prickly pear cactus</name>
    <name type="synonym">Opuntia cardona</name>
    <dbReference type="NCBI Taxonomy" id="393608"/>
    <lineage>
        <taxon>Eukaryota</taxon>
        <taxon>Viridiplantae</taxon>
        <taxon>Streptophyta</taxon>
        <taxon>Embryophyta</taxon>
        <taxon>Tracheophyta</taxon>
        <taxon>Spermatophyta</taxon>
        <taxon>Magnoliopsida</taxon>
        <taxon>eudicotyledons</taxon>
        <taxon>Gunneridae</taxon>
        <taxon>Pentapetalae</taxon>
        <taxon>Caryophyllales</taxon>
        <taxon>Cactineae</taxon>
        <taxon>Cactaceae</taxon>
        <taxon>Opuntioideae</taxon>
        <taxon>Opuntia</taxon>
    </lineage>
</organism>
<dbReference type="GO" id="GO:0005737">
    <property type="term" value="C:cytoplasm"/>
    <property type="evidence" value="ECO:0007669"/>
    <property type="project" value="TreeGrafter"/>
</dbReference>
<accession>A0A7C9AP08</accession>
<sequence length="792" mass="87189">MFISGEDGRTRAEQLLAILRQIDQYVSSALDHERGRGCQAVYEMLLKFRMLCTSGFCPLGCHGGCTHNKSVDRNLHGNFANFPTAFVLPSRDALSLGDRVIMYLPRCADTNVEVRKLSTQILDLLFSIALSLPKPINSNLGVDMEMSYLALSSLEDVIAILKSDASIDPSEVFNRVVSSVCTLLSREELVAALHGCTSAICDKIKQSAEASIQAVIEFVMKRKDELTESDVSRITQSLLSAVGHVTEKYLRQETLSAISALAENTNPKVVFNEVLATAGRDIVTKDISRLRGGWSMQDAFCAFSQHTVLSLLFLEHVISVLEHTPIIGNIPEKGDYSSHCVNKINENDILQAAIFALTAFFRGGGKVGKRAVEQSYASVLAALTLQLGGCHGLASSGQPEPLRALLIAFQAFCECVGDLEMGKILARDGEQTENEKWVNLIGDIAGCVSIKRPKEVPTICLILSKSLDKHQNIIREAAAAALSGFVRYSDGLGSLLEQMVEALCRHVSDESATVRRLCLRGLVQIPSIHINQYTTQVLGVILALLEDLDETVQLNAVSCLLVVLDSSPSEAVEPILLNLSVRIRNLQVSMNTKMRAMAIAAFGALCSFAVGAQCEAFLEQVHAVLSRLVLHLHDDDLSVRQACRKTLKQIASFVDAEEFFTLFTSHYFHSDHRSDYEDFIRDLTRHFCQHMPSRIDTYMASALQAFDAPWPIIQANAIYFSSSMLSRTDDQRILALYYSQVFGLLVSKMSRSTDAIVRAACSSSLGMLLKSSNSLFWRSIRLDQADSNRRGS</sequence>
<proteinExistence type="predicted"/>
<dbReference type="AlphaFoldDB" id="A0A7C9AP08"/>
<dbReference type="PANTHER" id="PTHR23120">
    <property type="entry name" value="MAESTRO-RELATED HEAT DOMAIN-CONTAINING"/>
    <property type="match status" value="1"/>
</dbReference>
<dbReference type="InterPro" id="IPR055406">
    <property type="entry name" value="HEAT_Maestro"/>
</dbReference>
<dbReference type="PANTHER" id="PTHR23120:SF0">
    <property type="entry name" value="MAESTRO HEAT-LIKE REPEAT FAMILY MEMBER 1"/>
    <property type="match status" value="1"/>
</dbReference>
<dbReference type="InterPro" id="IPR011989">
    <property type="entry name" value="ARM-like"/>
</dbReference>
<dbReference type="Gene3D" id="1.25.10.10">
    <property type="entry name" value="Leucine-rich Repeat Variant"/>
    <property type="match status" value="2"/>
</dbReference>
<feature type="domain" description="Maestro-like HEAT-repeats" evidence="2">
    <location>
        <begin position="95"/>
        <end position="271"/>
    </location>
</feature>
<reference evidence="4" key="1">
    <citation type="journal article" date="2013" name="J. Plant Res.">
        <title>Effect of fungi and light on seed germination of three Opuntia species from semiarid lands of central Mexico.</title>
        <authorList>
            <person name="Delgado-Sanchez P."/>
            <person name="Jimenez-Bremont J.F."/>
            <person name="Guerrero-Gonzalez Mde L."/>
            <person name="Flores J."/>
        </authorList>
    </citation>
    <scope>NUCLEOTIDE SEQUENCE</scope>
    <source>
        <tissue evidence="4">Cladode</tissue>
    </source>
</reference>
<evidence type="ECO:0000259" key="3">
    <source>
        <dbReference type="Pfam" id="PF23227"/>
    </source>
</evidence>
<dbReference type="SUPFAM" id="SSF48371">
    <property type="entry name" value="ARM repeat"/>
    <property type="match status" value="1"/>
</dbReference>
<evidence type="ECO:0000313" key="4">
    <source>
        <dbReference type="EMBL" id="MBA4673198.1"/>
    </source>
</evidence>
<dbReference type="InterPro" id="IPR048465">
    <property type="entry name" value="Maestro-like_HEAT"/>
</dbReference>
<protein>
    <submittedName>
        <fullName evidence="4">Uncharacterized protein</fullName>
    </submittedName>
</protein>
<dbReference type="Pfam" id="PF23227">
    <property type="entry name" value="HEAT_MROH2B_C"/>
    <property type="match status" value="1"/>
</dbReference>
<dbReference type="InterPro" id="IPR016024">
    <property type="entry name" value="ARM-type_fold"/>
</dbReference>
<dbReference type="InterPro" id="IPR045206">
    <property type="entry name" value="Maestro_heat-like_prot"/>
</dbReference>
<feature type="domain" description="Maestro/Maestro-like HEAT-repeats" evidence="3">
    <location>
        <begin position="500"/>
        <end position="767"/>
    </location>
</feature>
<reference evidence="4" key="2">
    <citation type="submission" date="2020-07" db="EMBL/GenBank/DDBJ databases">
        <authorList>
            <person name="Vera ALvarez R."/>
            <person name="Arias-Moreno D.M."/>
            <person name="Jimenez-Jacinto V."/>
            <person name="Jimenez-Bremont J.F."/>
            <person name="Swaminathan K."/>
            <person name="Moose S.P."/>
            <person name="Guerrero-Gonzalez M.L."/>
            <person name="Marino-Ramirez L."/>
            <person name="Landsman D."/>
            <person name="Rodriguez-Kessler M."/>
            <person name="Delgado-Sanchez P."/>
        </authorList>
    </citation>
    <scope>NUCLEOTIDE SEQUENCE</scope>
    <source>
        <tissue evidence="4">Cladode</tissue>
    </source>
</reference>
<dbReference type="EMBL" id="GISG01258018">
    <property type="protein sequence ID" value="MBA4673198.1"/>
    <property type="molecule type" value="Transcribed_RNA"/>
</dbReference>
<evidence type="ECO:0000256" key="1">
    <source>
        <dbReference type="ARBA" id="ARBA00022737"/>
    </source>
</evidence>